<dbReference type="AlphaFoldDB" id="A0A0E9WA12"/>
<reference evidence="1" key="1">
    <citation type="submission" date="2014-11" db="EMBL/GenBank/DDBJ databases">
        <authorList>
            <person name="Amaro Gonzalez C."/>
        </authorList>
    </citation>
    <scope>NUCLEOTIDE SEQUENCE</scope>
</reference>
<sequence length="31" mass="3620">MLRKNELYETLSVSTFLSSLPIIFNVSIEKF</sequence>
<dbReference type="EMBL" id="GBXM01021426">
    <property type="protein sequence ID" value="JAH87151.1"/>
    <property type="molecule type" value="Transcribed_RNA"/>
</dbReference>
<name>A0A0E9WA12_ANGAN</name>
<organism evidence="1">
    <name type="scientific">Anguilla anguilla</name>
    <name type="common">European freshwater eel</name>
    <name type="synonym">Muraena anguilla</name>
    <dbReference type="NCBI Taxonomy" id="7936"/>
    <lineage>
        <taxon>Eukaryota</taxon>
        <taxon>Metazoa</taxon>
        <taxon>Chordata</taxon>
        <taxon>Craniata</taxon>
        <taxon>Vertebrata</taxon>
        <taxon>Euteleostomi</taxon>
        <taxon>Actinopterygii</taxon>
        <taxon>Neopterygii</taxon>
        <taxon>Teleostei</taxon>
        <taxon>Anguilliformes</taxon>
        <taxon>Anguillidae</taxon>
        <taxon>Anguilla</taxon>
    </lineage>
</organism>
<proteinExistence type="predicted"/>
<evidence type="ECO:0000313" key="1">
    <source>
        <dbReference type="EMBL" id="JAH87151.1"/>
    </source>
</evidence>
<protein>
    <submittedName>
        <fullName evidence="1">Uncharacterized protein</fullName>
    </submittedName>
</protein>
<accession>A0A0E9WA12</accession>
<reference evidence="1" key="2">
    <citation type="journal article" date="2015" name="Fish Shellfish Immunol.">
        <title>Early steps in the European eel (Anguilla anguilla)-Vibrio vulnificus interaction in the gills: Role of the RtxA13 toxin.</title>
        <authorList>
            <person name="Callol A."/>
            <person name="Pajuelo D."/>
            <person name="Ebbesson L."/>
            <person name="Teles M."/>
            <person name="MacKenzie S."/>
            <person name="Amaro C."/>
        </authorList>
    </citation>
    <scope>NUCLEOTIDE SEQUENCE</scope>
</reference>